<accession>A0A0J7KQ57</accession>
<feature type="compositionally biased region" description="Gly residues" evidence="1">
    <location>
        <begin position="61"/>
        <end position="74"/>
    </location>
</feature>
<dbReference type="Proteomes" id="UP000036403">
    <property type="component" value="Unassembled WGS sequence"/>
</dbReference>
<gene>
    <name evidence="2" type="ORF">RF55_7644</name>
</gene>
<evidence type="ECO:0000313" key="2">
    <source>
        <dbReference type="EMBL" id="KMQ92379.1"/>
    </source>
</evidence>
<sequence length="126" mass="12975">MHVPADQHSRGTSGVVLTGLRDGWTARRPIGVYGASGGAGGRRAQGALGDAAPLRQHRRGGGGGSGSGCSGSGAGRRARTEPVEAVKRVKAVEAGLARQLFEPSSQEPVLARQLFLVYDVLTIAFL</sequence>
<comment type="caution">
    <text evidence="2">The sequence shown here is derived from an EMBL/GenBank/DDBJ whole genome shotgun (WGS) entry which is preliminary data.</text>
</comment>
<organism evidence="2 3">
    <name type="scientific">Lasius niger</name>
    <name type="common">Black garden ant</name>
    <dbReference type="NCBI Taxonomy" id="67767"/>
    <lineage>
        <taxon>Eukaryota</taxon>
        <taxon>Metazoa</taxon>
        <taxon>Ecdysozoa</taxon>
        <taxon>Arthropoda</taxon>
        <taxon>Hexapoda</taxon>
        <taxon>Insecta</taxon>
        <taxon>Pterygota</taxon>
        <taxon>Neoptera</taxon>
        <taxon>Endopterygota</taxon>
        <taxon>Hymenoptera</taxon>
        <taxon>Apocrita</taxon>
        <taxon>Aculeata</taxon>
        <taxon>Formicoidea</taxon>
        <taxon>Formicidae</taxon>
        <taxon>Formicinae</taxon>
        <taxon>Lasius</taxon>
        <taxon>Lasius</taxon>
    </lineage>
</organism>
<dbReference type="EMBL" id="LBMM01004477">
    <property type="protein sequence ID" value="KMQ92379.1"/>
    <property type="molecule type" value="Genomic_DNA"/>
</dbReference>
<evidence type="ECO:0000256" key="1">
    <source>
        <dbReference type="SAM" id="MobiDB-lite"/>
    </source>
</evidence>
<dbReference type="AlphaFoldDB" id="A0A0J7KQ57"/>
<evidence type="ECO:0000313" key="3">
    <source>
        <dbReference type="Proteomes" id="UP000036403"/>
    </source>
</evidence>
<dbReference type="PaxDb" id="67767-A0A0J7KQ57"/>
<proteinExistence type="predicted"/>
<keyword evidence="3" id="KW-1185">Reference proteome</keyword>
<feature type="region of interest" description="Disordered" evidence="1">
    <location>
        <begin position="35"/>
        <end position="83"/>
    </location>
</feature>
<name>A0A0J7KQ57_LASNI</name>
<reference evidence="2 3" key="1">
    <citation type="submission" date="2015-04" db="EMBL/GenBank/DDBJ databases">
        <title>Lasius niger genome sequencing.</title>
        <authorList>
            <person name="Konorov E.A."/>
            <person name="Nikitin M.A."/>
            <person name="Kirill M.V."/>
            <person name="Chang P."/>
        </authorList>
    </citation>
    <scope>NUCLEOTIDE SEQUENCE [LARGE SCALE GENOMIC DNA]</scope>
    <source>
        <tissue evidence="2">Whole</tissue>
    </source>
</reference>
<protein>
    <submittedName>
        <fullName evidence="2">Uncharacterized protein</fullName>
    </submittedName>
</protein>